<dbReference type="SUPFAM" id="SSF53328">
    <property type="entry name" value="Formyltransferase"/>
    <property type="match status" value="1"/>
</dbReference>
<feature type="domain" description="Formyl transferase N-terminal" evidence="1">
    <location>
        <begin position="47"/>
        <end position="135"/>
    </location>
</feature>
<evidence type="ECO:0000313" key="3">
    <source>
        <dbReference type="EMBL" id="PFH04194.1"/>
    </source>
</evidence>
<dbReference type="Gene3D" id="3.40.50.170">
    <property type="entry name" value="Formyl transferase, N-terminal domain"/>
    <property type="match status" value="1"/>
</dbReference>
<organism evidence="3 4">
    <name type="scientific">Acetivibrio thermocellus AD2</name>
    <dbReference type="NCBI Taxonomy" id="1138384"/>
    <lineage>
        <taxon>Bacteria</taxon>
        <taxon>Bacillati</taxon>
        <taxon>Bacillota</taxon>
        <taxon>Clostridia</taxon>
        <taxon>Eubacteriales</taxon>
        <taxon>Oscillospiraceae</taxon>
        <taxon>Acetivibrio</taxon>
    </lineage>
</organism>
<dbReference type="CDD" id="cd08821">
    <property type="entry name" value="FMT_core_like_1"/>
    <property type="match status" value="1"/>
</dbReference>
<name>A0AB36TJZ0_ACETH</name>
<dbReference type="SUPFAM" id="SSF50486">
    <property type="entry name" value="FMT C-terminal domain-like"/>
    <property type="match status" value="1"/>
</dbReference>
<protein>
    <submittedName>
        <fullName evidence="3">Methionyl-tRNA formyltransferase</fullName>
    </submittedName>
</protein>
<gene>
    <name evidence="3" type="ORF">M972_113022</name>
</gene>
<dbReference type="EMBL" id="PDBW01000001">
    <property type="protein sequence ID" value="PFH04194.1"/>
    <property type="molecule type" value="Genomic_DNA"/>
</dbReference>
<dbReference type="GO" id="GO:0003824">
    <property type="term" value="F:catalytic activity"/>
    <property type="evidence" value="ECO:0007669"/>
    <property type="project" value="InterPro"/>
</dbReference>
<sequence length="244" mass="28416">MRCTVNEVYNEVSIMNIIIATTKSWNIKNAQKFKKENESKYNTTIITNKDELTFEKVKLINPEYILFPHWSWIIPKEIFENFTCVVFHMTDLPFGRGGSPLQNLIERGIKKTKISAIKVDGGIDTGDIFFKRDLDLYGTAEEIFMRASKIIFNDMIPELLTKRPVPQKQEGEATVFQRRKPEQSEISPDFDLEKIYDYIRMLDGEGYPRAFIKYGKYRLEFSRASMKNGKIIADVEIIEGDENE</sequence>
<accession>A0AB36TJZ0</accession>
<dbReference type="InterPro" id="IPR049355">
    <property type="entry name" value="Formyl_trans-like_C"/>
</dbReference>
<dbReference type="Gene3D" id="3.10.25.20">
    <property type="match status" value="1"/>
</dbReference>
<dbReference type="Pfam" id="PF21553">
    <property type="entry name" value="Formyl_trans_C_2"/>
    <property type="match status" value="1"/>
</dbReference>
<dbReference type="InterPro" id="IPR036477">
    <property type="entry name" value="Formyl_transf_N_sf"/>
</dbReference>
<evidence type="ECO:0000259" key="2">
    <source>
        <dbReference type="Pfam" id="PF21553"/>
    </source>
</evidence>
<feature type="domain" description="Methionyl-tRNA formyltransferase-like C-terminal" evidence="2">
    <location>
        <begin position="181"/>
        <end position="238"/>
    </location>
</feature>
<comment type="caution">
    <text evidence="3">The sequence shown here is derived from an EMBL/GenBank/DDBJ whole genome shotgun (WGS) entry which is preliminary data.</text>
</comment>
<evidence type="ECO:0000313" key="4">
    <source>
        <dbReference type="Proteomes" id="UP000223596"/>
    </source>
</evidence>
<dbReference type="Proteomes" id="UP000223596">
    <property type="component" value="Unassembled WGS sequence"/>
</dbReference>
<proteinExistence type="predicted"/>
<dbReference type="InterPro" id="IPR011034">
    <property type="entry name" value="Formyl_transferase-like_C_sf"/>
</dbReference>
<evidence type="ECO:0000259" key="1">
    <source>
        <dbReference type="Pfam" id="PF00551"/>
    </source>
</evidence>
<dbReference type="InterPro" id="IPR002376">
    <property type="entry name" value="Formyl_transf_N"/>
</dbReference>
<dbReference type="Pfam" id="PF00551">
    <property type="entry name" value="Formyl_trans_N"/>
    <property type="match status" value="1"/>
</dbReference>
<dbReference type="AlphaFoldDB" id="A0AB36TJZ0"/>
<reference evidence="3 4" key="1">
    <citation type="submission" date="2017-09" db="EMBL/GenBank/DDBJ databases">
        <title>Evaluation of Pacific Biosciences Sequencing Technology to Finishing C. thermocellum Genome Sequences.</title>
        <authorList>
            <person name="Brown S."/>
        </authorList>
    </citation>
    <scope>NUCLEOTIDE SEQUENCE [LARGE SCALE GENOMIC DNA]</scope>
    <source>
        <strain evidence="3 4">AD2</strain>
    </source>
</reference>